<dbReference type="Proteomes" id="UP000663193">
    <property type="component" value="Chromosome 2"/>
</dbReference>
<accession>A0A7U2ERU4</accession>
<feature type="region of interest" description="Disordered" evidence="1">
    <location>
        <begin position="1"/>
        <end position="24"/>
    </location>
</feature>
<protein>
    <submittedName>
        <fullName evidence="2">Uncharacterized protein</fullName>
    </submittedName>
</protein>
<gene>
    <name evidence="2" type="ORF">JI435_021050</name>
</gene>
<organism evidence="2 3">
    <name type="scientific">Phaeosphaeria nodorum (strain SN15 / ATCC MYA-4574 / FGSC 10173)</name>
    <name type="common">Glume blotch fungus</name>
    <name type="synonym">Parastagonospora nodorum</name>
    <dbReference type="NCBI Taxonomy" id="321614"/>
    <lineage>
        <taxon>Eukaryota</taxon>
        <taxon>Fungi</taxon>
        <taxon>Dikarya</taxon>
        <taxon>Ascomycota</taxon>
        <taxon>Pezizomycotina</taxon>
        <taxon>Dothideomycetes</taxon>
        <taxon>Pleosporomycetidae</taxon>
        <taxon>Pleosporales</taxon>
        <taxon>Pleosporineae</taxon>
        <taxon>Phaeosphaeriaceae</taxon>
        <taxon>Parastagonospora</taxon>
    </lineage>
</organism>
<dbReference type="AlphaFoldDB" id="A0A7U2ERU4"/>
<feature type="compositionally biased region" description="Basic and acidic residues" evidence="1">
    <location>
        <begin position="1"/>
        <end position="14"/>
    </location>
</feature>
<keyword evidence="3" id="KW-1185">Reference proteome</keyword>
<proteinExistence type="predicted"/>
<evidence type="ECO:0000313" key="3">
    <source>
        <dbReference type="Proteomes" id="UP000663193"/>
    </source>
</evidence>
<evidence type="ECO:0000313" key="2">
    <source>
        <dbReference type="EMBL" id="QRC91931.1"/>
    </source>
</evidence>
<sequence>MTETHRPTRPHMLDPELIDNALPPKTPLVRERQVSNLEQKKCVAVVHAAESSTIGVLMSQGKPCVPVLRVVGF</sequence>
<name>A0A7U2ERU4_PHANO</name>
<dbReference type="EMBL" id="CP069024">
    <property type="protein sequence ID" value="QRC91931.1"/>
    <property type="molecule type" value="Genomic_DNA"/>
</dbReference>
<dbReference type="VEuPathDB" id="FungiDB:JI435_021050"/>
<reference evidence="3" key="1">
    <citation type="journal article" date="2021" name="BMC Genomics">
        <title>Chromosome-level genome assembly and manually-curated proteome of model necrotroph Parastagonospora nodorum Sn15 reveals a genome-wide trove of candidate effector homologs, and redundancy of virulence-related functions within an accessory chromosome.</title>
        <authorList>
            <person name="Bertazzoni S."/>
            <person name="Jones D.A.B."/>
            <person name="Phan H.T."/>
            <person name="Tan K.-C."/>
            <person name="Hane J.K."/>
        </authorList>
    </citation>
    <scope>NUCLEOTIDE SEQUENCE [LARGE SCALE GENOMIC DNA]</scope>
    <source>
        <strain evidence="3">SN15 / ATCC MYA-4574 / FGSC 10173)</strain>
    </source>
</reference>
<evidence type="ECO:0000256" key="1">
    <source>
        <dbReference type="SAM" id="MobiDB-lite"/>
    </source>
</evidence>